<keyword evidence="1 6" id="KW-0597">Phosphoprotein</keyword>
<dbReference type="FunFam" id="3.40.50.2300:FF:000002">
    <property type="entry name" value="DNA-binding response regulator PhoP"/>
    <property type="match status" value="1"/>
</dbReference>
<dbReference type="PROSITE" id="PS51755">
    <property type="entry name" value="OMPR_PHOB"/>
    <property type="match status" value="1"/>
</dbReference>
<dbReference type="Gene3D" id="3.40.50.2300">
    <property type="match status" value="1"/>
</dbReference>
<keyword evidence="5" id="KW-0804">Transcription</keyword>
<evidence type="ECO:0000256" key="7">
    <source>
        <dbReference type="PROSITE-ProRule" id="PRU01091"/>
    </source>
</evidence>
<feature type="modified residue" description="4-aspartylphosphate" evidence="6">
    <location>
        <position position="51"/>
    </location>
</feature>
<dbReference type="InterPro" id="IPR001867">
    <property type="entry name" value="OmpR/PhoB-type_DNA-bd"/>
</dbReference>
<dbReference type="SMART" id="SM00448">
    <property type="entry name" value="REC"/>
    <property type="match status" value="1"/>
</dbReference>
<keyword evidence="4 7" id="KW-0238">DNA-binding</keyword>
<evidence type="ECO:0000256" key="6">
    <source>
        <dbReference type="PROSITE-ProRule" id="PRU00169"/>
    </source>
</evidence>
<reference evidence="10" key="2">
    <citation type="submission" date="2020-09" db="EMBL/GenBank/DDBJ databases">
        <authorList>
            <person name="Sun Q."/>
            <person name="Zhou Y."/>
        </authorList>
    </citation>
    <scope>NUCLEOTIDE SEQUENCE</scope>
    <source>
        <strain evidence="10">CGMCC 1.12726</strain>
    </source>
</reference>
<dbReference type="PANTHER" id="PTHR48111:SF71">
    <property type="entry name" value="TRANSCRIPTIONAL REGULATORY PROTEIN PHOP"/>
    <property type="match status" value="1"/>
</dbReference>
<dbReference type="GO" id="GO:0005829">
    <property type="term" value="C:cytosol"/>
    <property type="evidence" value="ECO:0007669"/>
    <property type="project" value="TreeGrafter"/>
</dbReference>
<dbReference type="GO" id="GO:0006355">
    <property type="term" value="P:regulation of DNA-templated transcription"/>
    <property type="evidence" value="ECO:0007669"/>
    <property type="project" value="InterPro"/>
</dbReference>
<dbReference type="EMBL" id="BMFO01000001">
    <property type="protein sequence ID" value="GGF87898.1"/>
    <property type="molecule type" value="Genomic_DNA"/>
</dbReference>
<protein>
    <submittedName>
        <fullName evidence="10">DNA-binding response regulator</fullName>
    </submittedName>
</protein>
<evidence type="ECO:0000259" key="8">
    <source>
        <dbReference type="PROSITE" id="PS50110"/>
    </source>
</evidence>
<dbReference type="Gene3D" id="1.10.10.10">
    <property type="entry name" value="Winged helix-like DNA-binding domain superfamily/Winged helix DNA-binding domain"/>
    <property type="match status" value="1"/>
</dbReference>
<keyword evidence="11" id="KW-1185">Reference proteome</keyword>
<evidence type="ECO:0000259" key="9">
    <source>
        <dbReference type="PROSITE" id="PS51755"/>
    </source>
</evidence>
<dbReference type="SMART" id="SM00862">
    <property type="entry name" value="Trans_reg_C"/>
    <property type="match status" value="1"/>
</dbReference>
<dbReference type="GO" id="GO:0000156">
    <property type="term" value="F:phosphorelay response regulator activity"/>
    <property type="evidence" value="ECO:0007669"/>
    <property type="project" value="TreeGrafter"/>
</dbReference>
<proteinExistence type="predicted"/>
<dbReference type="InterPro" id="IPR036388">
    <property type="entry name" value="WH-like_DNA-bd_sf"/>
</dbReference>
<organism evidence="10 11">
    <name type="scientific">Arenimonas maotaiensis</name>
    <dbReference type="NCBI Taxonomy" id="1446479"/>
    <lineage>
        <taxon>Bacteria</taxon>
        <taxon>Pseudomonadati</taxon>
        <taxon>Pseudomonadota</taxon>
        <taxon>Gammaproteobacteria</taxon>
        <taxon>Lysobacterales</taxon>
        <taxon>Lysobacteraceae</taxon>
        <taxon>Arenimonas</taxon>
    </lineage>
</organism>
<name>A0A917FIW6_9GAMM</name>
<dbReference type="CDD" id="cd00383">
    <property type="entry name" value="trans_reg_C"/>
    <property type="match status" value="1"/>
</dbReference>
<reference evidence="10" key="1">
    <citation type="journal article" date="2014" name="Int. J. Syst. Evol. Microbiol.">
        <title>Complete genome sequence of Corynebacterium casei LMG S-19264T (=DSM 44701T), isolated from a smear-ripened cheese.</title>
        <authorList>
            <consortium name="US DOE Joint Genome Institute (JGI-PGF)"/>
            <person name="Walter F."/>
            <person name="Albersmeier A."/>
            <person name="Kalinowski J."/>
            <person name="Ruckert C."/>
        </authorList>
    </citation>
    <scope>NUCLEOTIDE SEQUENCE</scope>
    <source>
        <strain evidence="10">CGMCC 1.12726</strain>
    </source>
</reference>
<dbReference type="Proteomes" id="UP000632858">
    <property type="component" value="Unassembled WGS sequence"/>
</dbReference>
<dbReference type="PANTHER" id="PTHR48111">
    <property type="entry name" value="REGULATOR OF RPOS"/>
    <property type="match status" value="1"/>
</dbReference>
<gene>
    <name evidence="10" type="primary">phoP</name>
    <name evidence="10" type="ORF">GCM10010960_07260</name>
</gene>
<comment type="caution">
    <text evidence="10">The sequence shown here is derived from an EMBL/GenBank/DDBJ whole genome shotgun (WGS) entry which is preliminary data.</text>
</comment>
<feature type="DNA-binding region" description="OmpR/PhoB-type" evidence="7">
    <location>
        <begin position="124"/>
        <end position="222"/>
    </location>
</feature>
<sequence length="226" mass="25390">MRILLVEDEAPLRETLAARLKREGFAVDTASDGEEALFHGREVPFDLAVIDLGLPKLSGMDVVRGLRDAGQKFPILILTARSSWQDKVEGLKYGADDYLVKPFHVEELLARINALLRRAAGWSKPSLECGPVKLDLAAQKVTINDAPTDLTSYEYKVLEYLMLHAGELVSKADLTEHIYQQDFDRDSNVLEVFVGRLRKKLDPDGTLKPIETVRGRGYRFAIPRNE</sequence>
<feature type="domain" description="OmpR/PhoB-type" evidence="9">
    <location>
        <begin position="124"/>
        <end position="222"/>
    </location>
</feature>
<dbReference type="Pfam" id="PF00486">
    <property type="entry name" value="Trans_reg_C"/>
    <property type="match status" value="1"/>
</dbReference>
<evidence type="ECO:0000256" key="2">
    <source>
        <dbReference type="ARBA" id="ARBA00023012"/>
    </source>
</evidence>
<evidence type="ECO:0000313" key="10">
    <source>
        <dbReference type="EMBL" id="GGF87898.1"/>
    </source>
</evidence>
<keyword evidence="3" id="KW-0805">Transcription regulation</keyword>
<evidence type="ECO:0000313" key="11">
    <source>
        <dbReference type="Proteomes" id="UP000632858"/>
    </source>
</evidence>
<dbReference type="Gene3D" id="6.10.250.690">
    <property type="match status" value="1"/>
</dbReference>
<dbReference type="InterPro" id="IPR001789">
    <property type="entry name" value="Sig_transdc_resp-reg_receiver"/>
</dbReference>
<evidence type="ECO:0000256" key="3">
    <source>
        <dbReference type="ARBA" id="ARBA00023015"/>
    </source>
</evidence>
<dbReference type="AlphaFoldDB" id="A0A917FIW6"/>
<dbReference type="Pfam" id="PF00072">
    <property type="entry name" value="Response_reg"/>
    <property type="match status" value="1"/>
</dbReference>
<dbReference type="CDD" id="cd19934">
    <property type="entry name" value="REC_OmpR_EcPhoP-like"/>
    <property type="match status" value="1"/>
</dbReference>
<keyword evidence="2" id="KW-0902">Two-component regulatory system</keyword>
<dbReference type="PROSITE" id="PS50110">
    <property type="entry name" value="RESPONSE_REGULATORY"/>
    <property type="match status" value="1"/>
</dbReference>
<accession>A0A917FIW6</accession>
<dbReference type="RefSeq" id="WP_188447845.1">
    <property type="nucleotide sequence ID" value="NZ_BMFO01000001.1"/>
</dbReference>
<dbReference type="InterPro" id="IPR039420">
    <property type="entry name" value="WalR-like"/>
</dbReference>
<dbReference type="FunFam" id="1.10.10.10:FF:000005">
    <property type="entry name" value="Two-component system response regulator"/>
    <property type="match status" value="1"/>
</dbReference>
<dbReference type="GO" id="GO:0032993">
    <property type="term" value="C:protein-DNA complex"/>
    <property type="evidence" value="ECO:0007669"/>
    <property type="project" value="TreeGrafter"/>
</dbReference>
<evidence type="ECO:0000256" key="5">
    <source>
        <dbReference type="ARBA" id="ARBA00023163"/>
    </source>
</evidence>
<dbReference type="GO" id="GO:0000976">
    <property type="term" value="F:transcription cis-regulatory region binding"/>
    <property type="evidence" value="ECO:0007669"/>
    <property type="project" value="TreeGrafter"/>
</dbReference>
<dbReference type="InterPro" id="IPR011006">
    <property type="entry name" value="CheY-like_superfamily"/>
</dbReference>
<dbReference type="SUPFAM" id="SSF52172">
    <property type="entry name" value="CheY-like"/>
    <property type="match status" value="1"/>
</dbReference>
<feature type="domain" description="Response regulatory" evidence="8">
    <location>
        <begin position="2"/>
        <end position="116"/>
    </location>
</feature>
<evidence type="ECO:0000256" key="1">
    <source>
        <dbReference type="ARBA" id="ARBA00022553"/>
    </source>
</evidence>
<evidence type="ECO:0000256" key="4">
    <source>
        <dbReference type="ARBA" id="ARBA00023125"/>
    </source>
</evidence>